<keyword evidence="1" id="KW-0175">Coiled coil</keyword>
<evidence type="ECO:0008006" key="5">
    <source>
        <dbReference type="Google" id="ProtNLM"/>
    </source>
</evidence>
<keyword evidence="4" id="KW-1185">Reference proteome</keyword>
<feature type="transmembrane region" description="Helical" evidence="2">
    <location>
        <begin position="6"/>
        <end position="23"/>
    </location>
</feature>
<protein>
    <recommendedName>
        <fullName evidence="5">Swarming motility protein SwrB</fullName>
    </recommendedName>
</protein>
<dbReference type="AlphaFoldDB" id="A0A168VYB4"/>
<dbReference type="EMBL" id="CP015378">
    <property type="protein sequence ID" value="ANC76889.1"/>
    <property type="molecule type" value="Genomic_DNA"/>
</dbReference>
<keyword evidence="2" id="KW-0812">Transmembrane</keyword>
<dbReference type="Pfam" id="PF19610">
    <property type="entry name" value="DUF6115"/>
    <property type="match status" value="1"/>
</dbReference>
<evidence type="ECO:0000313" key="3">
    <source>
        <dbReference type="EMBL" id="ANC76889.1"/>
    </source>
</evidence>
<name>A0A168VYB4_9BACL</name>
<dbReference type="STRING" id="1221500.ABE65_008770"/>
<accession>A0A168VYB4</accession>
<evidence type="ECO:0000256" key="2">
    <source>
        <dbReference type="SAM" id="Phobius"/>
    </source>
</evidence>
<dbReference type="Proteomes" id="UP000076623">
    <property type="component" value="Chromosome"/>
</dbReference>
<feature type="coiled-coil region" evidence="1">
    <location>
        <begin position="26"/>
        <end position="61"/>
    </location>
</feature>
<keyword evidence="2" id="KW-0472">Membrane</keyword>
<dbReference type="KEGG" id="fpn:ABE65_008770"/>
<reference evidence="3 4" key="1">
    <citation type="submission" date="2016-04" db="EMBL/GenBank/DDBJ databases">
        <title>Complete genome sequence of Fictibacillus phosphorivorans G25-29, a strain toxic to nematodes.</title>
        <authorList>
            <person name="Zheng Z."/>
        </authorList>
    </citation>
    <scope>NUCLEOTIDE SEQUENCE [LARGE SCALE GENOMIC DNA]</scope>
    <source>
        <strain evidence="3 4">G25-29</strain>
    </source>
</reference>
<gene>
    <name evidence="3" type="ORF">ABE65_008770</name>
</gene>
<organism evidence="3 4">
    <name type="scientific">Fictibacillus phosphorivorans</name>
    <dbReference type="NCBI Taxonomy" id="1221500"/>
    <lineage>
        <taxon>Bacteria</taxon>
        <taxon>Bacillati</taxon>
        <taxon>Bacillota</taxon>
        <taxon>Bacilli</taxon>
        <taxon>Bacillales</taxon>
        <taxon>Fictibacillaceae</taxon>
        <taxon>Fictibacillus</taxon>
    </lineage>
</organism>
<proteinExistence type="predicted"/>
<keyword evidence="2" id="KW-1133">Transmembrane helix</keyword>
<sequence>MDAMYALVFLSVMLNIVCLYLIFNLNKKLQQQNNSHESKISEEVEELLELFSEEMKMENERLHDMIIEFTQKNHQQLVLDEKTDEISNIGTEETDIGQKDSDDKHFSKETNEVLILAQKGYNAEEIAKILHRGKGEVELLLKFYR</sequence>
<dbReference type="InterPro" id="IPR046118">
    <property type="entry name" value="DUF6115"/>
</dbReference>
<evidence type="ECO:0000256" key="1">
    <source>
        <dbReference type="SAM" id="Coils"/>
    </source>
</evidence>
<evidence type="ECO:0000313" key="4">
    <source>
        <dbReference type="Proteomes" id="UP000076623"/>
    </source>
</evidence>